<keyword evidence="1 2" id="KW-0808">Transferase</keyword>
<name>A0A3A4BQ43_9ACTN</name>
<organism evidence="2 3">
    <name type="scientific">Bailinhaonella thermotolerans</name>
    <dbReference type="NCBI Taxonomy" id="1070861"/>
    <lineage>
        <taxon>Bacteria</taxon>
        <taxon>Bacillati</taxon>
        <taxon>Actinomycetota</taxon>
        <taxon>Actinomycetes</taxon>
        <taxon>Streptosporangiales</taxon>
        <taxon>Streptosporangiaceae</taxon>
        <taxon>Bailinhaonella</taxon>
    </lineage>
</organism>
<evidence type="ECO:0000313" key="2">
    <source>
        <dbReference type="EMBL" id="RJL33266.1"/>
    </source>
</evidence>
<comment type="similarity">
    <text evidence="1">Belongs to the fructosamine kinase family.</text>
</comment>
<gene>
    <name evidence="2" type="ORF">D5H75_10620</name>
</gene>
<dbReference type="Proteomes" id="UP000265768">
    <property type="component" value="Unassembled WGS sequence"/>
</dbReference>
<dbReference type="InterPro" id="IPR011009">
    <property type="entry name" value="Kinase-like_dom_sf"/>
</dbReference>
<reference evidence="2 3" key="1">
    <citation type="submission" date="2018-09" db="EMBL/GenBank/DDBJ databases">
        <title>YIM 75507 draft genome.</title>
        <authorList>
            <person name="Tang S."/>
            <person name="Feng Y."/>
        </authorList>
    </citation>
    <scope>NUCLEOTIDE SEQUENCE [LARGE SCALE GENOMIC DNA]</scope>
    <source>
        <strain evidence="2 3">YIM 75507</strain>
    </source>
</reference>
<evidence type="ECO:0000256" key="1">
    <source>
        <dbReference type="PIRNR" id="PIRNR006221"/>
    </source>
</evidence>
<protein>
    <submittedName>
        <fullName evidence="2">Aminoglycoside phosphotransferase</fullName>
    </submittedName>
</protein>
<dbReference type="OrthoDB" id="5291879at2"/>
<dbReference type="PANTHER" id="PTHR12149">
    <property type="entry name" value="FRUCTOSAMINE 3 KINASE-RELATED PROTEIN"/>
    <property type="match status" value="1"/>
</dbReference>
<dbReference type="AlphaFoldDB" id="A0A3A4BQ43"/>
<dbReference type="InterPro" id="IPR016477">
    <property type="entry name" value="Fructo-/Ketosamine-3-kinase"/>
</dbReference>
<dbReference type="SUPFAM" id="SSF56112">
    <property type="entry name" value="Protein kinase-like (PK-like)"/>
    <property type="match status" value="1"/>
</dbReference>
<evidence type="ECO:0000313" key="3">
    <source>
        <dbReference type="Proteomes" id="UP000265768"/>
    </source>
</evidence>
<dbReference type="EMBL" id="QZEY01000003">
    <property type="protein sequence ID" value="RJL33266.1"/>
    <property type="molecule type" value="Genomic_DNA"/>
</dbReference>
<dbReference type="Gene3D" id="3.30.200.20">
    <property type="entry name" value="Phosphorylase Kinase, domain 1"/>
    <property type="match status" value="1"/>
</dbReference>
<dbReference type="PIRSF" id="PIRSF006221">
    <property type="entry name" value="Ketosamine-3-kinase"/>
    <property type="match status" value="1"/>
</dbReference>
<keyword evidence="1" id="KW-0418">Kinase</keyword>
<dbReference type="PANTHER" id="PTHR12149:SF8">
    <property type="entry name" value="PROTEIN-RIBULOSAMINE 3-KINASE"/>
    <property type="match status" value="1"/>
</dbReference>
<dbReference type="Gene3D" id="3.90.1200.10">
    <property type="match status" value="1"/>
</dbReference>
<keyword evidence="3" id="KW-1185">Reference proteome</keyword>
<accession>A0A3A4BQ43</accession>
<comment type="caution">
    <text evidence="2">The sequence shown here is derived from an EMBL/GenBank/DDBJ whole genome shotgun (WGS) entry which is preliminary data.</text>
</comment>
<sequence>MDERPDPSAYVGDVARAEPLGGGFAHHVWRVTTTGGRSMVLKASDRVPPDLFEIEAEGLRELRARAGVRTPDVIEVGPRHLLLEGLESGLPDADEFWEAAGRATAGIHAVRGDRFGWGRDGWLGLLRQRNAWAGDGFAFFAAHRLLRYLDEPRVRQALDADDRARLERLCARLPVLLPPAPCVLTHGDLWRGNLVATAAGEPVFIDPAVCWMWAETDLSMIYCTGGVPGRFFDAYQEISPLPDGWRERMPLLNLRELLSVLAHLGPGRGCLAQIRKILHRFA</sequence>
<dbReference type="GO" id="GO:0016301">
    <property type="term" value="F:kinase activity"/>
    <property type="evidence" value="ECO:0007669"/>
    <property type="project" value="UniProtKB-UniRule"/>
</dbReference>
<dbReference type="RefSeq" id="WP_119926226.1">
    <property type="nucleotide sequence ID" value="NZ_QZEY01000003.1"/>
</dbReference>
<dbReference type="Pfam" id="PF03881">
    <property type="entry name" value="Fructosamin_kin"/>
    <property type="match status" value="1"/>
</dbReference>
<proteinExistence type="inferred from homology"/>